<reference evidence="1 2" key="1">
    <citation type="submission" date="2018-02" db="EMBL/GenBank/DDBJ databases">
        <title>Draft genome sequence of bacterial isolates from marine environment.</title>
        <authorList>
            <person name="Singh S.K."/>
            <person name="Hill R."/>
            <person name="Major S."/>
            <person name="Cai H."/>
            <person name="Li Y."/>
        </authorList>
    </citation>
    <scope>NUCLEOTIDE SEQUENCE [LARGE SCALE GENOMIC DNA]</scope>
    <source>
        <strain evidence="1 2">IMET F</strain>
    </source>
</reference>
<evidence type="ECO:0000313" key="1">
    <source>
        <dbReference type="EMBL" id="PPZ91044.1"/>
    </source>
</evidence>
<evidence type="ECO:0000313" key="2">
    <source>
        <dbReference type="Proteomes" id="UP000238565"/>
    </source>
</evidence>
<dbReference type="NCBIfam" id="TIGR04256">
    <property type="entry name" value="GxxExxY"/>
    <property type="match status" value="1"/>
</dbReference>
<organism evidence="1 2">
    <name type="scientific">Cloacibacterium normanense</name>
    <dbReference type="NCBI Taxonomy" id="237258"/>
    <lineage>
        <taxon>Bacteria</taxon>
        <taxon>Pseudomonadati</taxon>
        <taxon>Bacteroidota</taxon>
        <taxon>Flavobacteriia</taxon>
        <taxon>Flavobacteriales</taxon>
        <taxon>Weeksellaceae</taxon>
    </lineage>
</organism>
<dbReference type="InterPro" id="IPR011604">
    <property type="entry name" value="PDDEXK-like_dom_sf"/>
</dbReference>
<dbReference type="AlphaFoldDB" id="A0A2S7I3C3"/>
<comment type="caution">
    <text evidence="1">The sequence shown here is derived from an EMBL/GenBank/DDBJ whole genome shotgun (WGS) entry which is preliminary data.</text>
</comment>
<proteinExistence type="predicted"/>
<accession>A0A2S7I3C3</accession>
<dbReference type="Proteomes" id="UP000238565">
    <property type="component" value="Unassembled WGS sequence"/>
</dbReference>
<gene>
    <name evidence="1" type="ORF">C3729_10230</name>
</gene>
<dbReference type="RefSeq" id="WP_104794053.1">
    <property type="nucleotide sequence ID" value="NZ_PTPZ01000006.1"/>
</dbReference>
<sequence>MTENELSKIVFDLGLKIHRKFGAGLFENVYEECLFYELKKTGLKVEKQRILPIIYEELRIENAYRIDIIIEDKLILEIKTVDFINDVHKAQILTYLKLTNCKLGLILNFRTDIFKDGVKRVVNGL</sequence>
<dbReference type="Gene3D" id="3.90.320.10">
    <property type="match status" value="1"/>
</dbReference>
<protein>
    <submittedName>
        <fullName evidence="1">GxxExxY protein</fullName>
    </submittedName>
</protein>
<dbReference type="EMBL" id="PTPZ01000006">
    <property type="protein sequence ID" value="PPZ91044.1"/>
    <property type="molecule type" value="Genomic_DNA"/>
</dbReference>
<dbReference type="InterPro" id="IPR026350">
    <property type="entry name" value="GxxExxY"/>
</dbReference>
<name>A0A2S7I3C3_9FLAO</name>
<dbReference type="Pfam" id="PF13366">
    <property type="entry name" value="PDDEXK_3"/>
    <property type="match status" value="1"/>
</dbReference>